<dbReference type="GO" id="GO:0016787">
    <property type="term" value="F:hydrolase activity"/>
    <property type="evidence" value="ECO:0007669"/>
    <property type="project" value="UniProtKB-KW"/>
</dbReference>
<evidence type="ECO:0000256" key="2">
    <source>
        <dbReference type="ARBA" id="ARBA00004202"/>
    </source>
</evidence>
<comment type="caution">
    <text evidence="15">The sequence shown here is derived from an EMBL/GenBank/DDBJ whole genome shotgun (WGS) entry which is preliminary data.</text>
</comment>
<dbReference type="InterPro" id="IPR001469">
    <property type="entry name" value="ATP_synth_F1_dsu/esu"/>
</dbReference>
<dbReference type="InterPro" id="IPR036794">
    <property type="entry name" value="ATP_F1_dsu/esu_C_sf"/>
</dbReference>
<dbReference type="GO" id="GO:0046933">
    <property type="term" value="F:proton-transporting ATP synthase activity, rotational mechanism"/>
    <property type="evidence" value="ECO:0007669"/>
    <property type="project" value="UniProtKB-UniRule"/>
</dbReference>
<evidence type="ECO:0000313" key="15">
    <source>
        <dbReference type="EMBL" id="KIE46113.1"/>
    </source>
</evidence>
<dbReference type="NCBIfam" id="TIGR01216">
    <property type="entry name" value="ATP_synt_epsi"/>
    <property type="match status" value="1"/>
</dbReference>
<keyword evidence="10 11" id="KW-0066">ATP synthesis</keyword>
<proteinExistence type="inferred from homology"/>
<dbReference type="STRING" id="29341.RSJ17_16285"/>
<reference evidence="15 16" key="1">
    <citation type="journal article" date="2015" name="Infect. Genet. Evol.">
        <title>Genomic sequences of six botulinum neurotoxin-producing strains representing three clostridial species illustrate the mobility and diversity of botulinum neurotoxin genes.</title>
        <authorList>
            <person name="Smith T.J."/>
            <person name="Hill K.K."/>
            <person name="Xie G."/>
            <person name="Foley B.T."/>
            <person name="Williamson C.H."/>
            <person name="Foster J.T."/>
            <person name="Johnson S.L."/>
            <person name="Chertkov O."/>
            <person name="Teshima H."/>
            <person name="Gibbons H.S."/>
            <person name="Johnsky L.A."/>
            <person name="Karavis M.A."/>
            <person name="Smith L.A."/>
        </authorList>
    </citation>
    <scope>NUCLEOTIDE SEQUENCE [LARGE SCALE GENOMIC DNA]</scope>
    <source>
        <strain evidence="15 16">CDC 2741</strain>
    </source>
</reference>
<dbReference type="InterPro" id="IPR036771">
    <property type="entry name" value="ATPsynth_dsu/esu_N"/>
</dbReference>
<dbReference type="PANTHER" id="PTHR13822">
    <property type="entry name" value="ATP SYNTHASE DELTA/EPSILON CHAIN"/>
    <property type="match status" value="1"/>
</dbReference>
<keyword evidence="8 11" id="KW-0472">Membrane</keyword>
<name>A0A0C1U3Q5_9CLOT</name>
<evidence type="ECO:0000256" key="7">
    <source>
        <dbReference type="ARBA" id="ARBA00023065"/>
    </source>
</evidence>
<dbReference type="GO" id="GO:0005524">
    <property type="term" value="F:ATP binding"/>
    <property type="evidence" value="ECO:0007669"/>
    <property type="project" value="UniProtKB-UniRule"/>
</dbReference>
<evidence type="ECO:0000256" key="8">
    <source>
        <dbReference type="ARBA" id="ARBA00023136"/>
    </source>
</evidence>
<evidence type="ECO:0000259" key="14">
    <source>
        <dbReference type="Pfam" id="PF02823"/>
    </source>
</evidence>
<evidence type="ECO:0000256" key="9">
    <source>
        <dbReference type="ARBA" id="ARBA00023196"/>
    </source>
</evidence>
<comment type="similarity">
    <text evidence="3 11 12">Belongs to the ATPase epsilon chain family.</text>
</comment>
<keyword evidence="9 11" id="KW-0139">CF(1)</keyword>
<dbReference type="AlphaFoldDB" id="A0A0C1U3Q5"/>
<evidence type="ECO:0000256" key="10">
    <source>
        <dbReference type="ARBA" id="ARBA00023310"/>
    </source>
</evidence>
<feature type="domain" description="ATP synthase F1 complex delta/epsilon subunit N-terminal" evidence="14">
    <location>
        <begin position="4"/>
        <end position="81"/>
    </location>
</feature>
<organism evidence="15 16">
    <name type="scientific">Clostridium argentinense CDC 2741</name>
    <dbReference type="NCBI Taxonomy" id="1418104"/>
    <lineage>
        <taxon>Bacteria</taxon>
        <taxon>Bacillati</taxon>
        <taxon>Bacillota</taxon>
        <taxon>Clostridia</taxon>
        <taxon>Eubacteriales</taxon>
        <taxon>Clostridiaceae</taxon>
        <taxon>Clostridium</taxon>
    </lineage>
</organism>
<keyword evidence="7 11" id="KW-0406">Ion transport</keyword>
<dbReference type="NCBIfam" id="NF001846">
    <property type="entry name" value="PRK00571.1-3"/>
    <property type="match status" value="1"/>
</dbReference>
<evidence type="ECO:0000256" key="3">
    <source>
        <dbReference type="ARBA" id="ARBA00005712"/>
    </source>
</evidence>
<evidence type="ECO:0000313" key="16">
    <source>
        <dbReference type="Proteomes" id="UP000031366"/>
    </source>
</evidence>
<keyword evidence="16" id="KW-1185">Reference proteome</keyword>
<dbReference type="RefSeq" id="WP_039633745.1">
    <property type="nucleotide sequence ID" value="NZ_AYSO01000017.1"/>
</dbReference>
<comment type="function">
    <text evidence="1 11">Produces ATP from ADP in the presence of a proton gradient across the membrane.</text>
</comment>
<evidence type="ECO:0000256" key="12">
    <source>
        <dbReference type="RuleBase" id="RU003656"/>
    </source>
</evidence>
<comment type="subunit">
    <text evidence="11 12">F-type ATPases have 2 components, CF(1) - the catalytic core - and CF(0) - the membrane proton channel. CF(1) has five subunits: alpha(3), beta(3), gamma(1), delta(1), epsilon(1). CF(0) has three main subunits: a, b and c.</text>
</comment>
<protein>
    <recommendedName>
        <fullName evidence="11">ATP synthase epsilon chain</fullName>
    </recommendedName>
    <alternativeName>
        <fullName evidence="11">ATP synthase F1 sector epsilon subunit</fullName>
    </alternativeName>
    <alternativeName>
        <fullName evidence="11">F-ATPase epsilon subunit</fullName>
    </alternativeName>
</protein>
<dbReference type="InterPro" id="IPR020546">
    <property type="entry name" value="ATP_synth_F1_dsu/esu_N"/>
</dbReference>
<dbReference type="Pfam" id="PF02823">
    <property type="entry name" value="ATP-synt_DE_N"/>
    <property type="match status" value="1"/>
</dbReference>
<dbReference type="HAMAP" id="MF_00530">
    <property type="entry name" value="ATP_synth_epsil_bac"/>
    <property type="match status" value="1"/>
</dbReference>
<dbReference type="Gene3D" id="1.20.5.440">
    <property type="entry name" value="ATP synthase delta/epsilon subunit, C-terminal domain"/>
    <property type="match status" value="1"/>
</dbReference>
<keyword evidence="5 11" id="KW-1003">Cell membrane</keyword>
<evidence type="ECO:0000256" key="4">
    <source>
        <dbReference type="ARBA" id="ARBA00022448"/>
    </source>
</evidence>
<dbReference type="CDD" id="cd12152">
    <property type="entry name" value="F1-ATPase_delta"/>
    <property type="match status" value="1"/>
</dbReference>
<keyword evidence="6 11" id="KW-0375">Hydrogen ion transport</keyword>
<dbReference type="GO" id="GO:0005886">
    <property type="term" value="C:plasma membrane"/>
    <property type="evidence" value="ECO:0007669"/>
    <property type="project" value="UniProtKB-SubCell"/>
</dbReference>
<sequence>MALFSLKVVTSNGIFFDEDVNMVILRCVNGDLGILKGHAPLISLIGIGKLRIKQNGKFTEAAIAGGYVEVNKENVLIVCDAVEWPNEIDIERVKKAKERAEERLKSPEGIDVERAEVALKRAINRINITEIQ</sequence>
<evidence type="ECO:0000256" key="6">
    <source>
        <dbReference type="ARBA" id="ARBA00022781"/>
    </source>
</evidence>
<evidence type="ECO:0000256" key="5">
    <source>
        <dbReference type="ARBA" id="ARBA00022475"/>
    </source>
</evidence>
<evidence type="ECO:0000256" key="1">
    <source>
        <dbReference type="ARBA" id="ARBA00003543"/>
    </source>
</evidence>
<feature type="domain" description="ATP synthase epsilon subunit C-terminal" evidence="13">
    <location>
        <begin position="87"/>
        <end position="129"/>
    </location>
</feature>
<dbReference type="InterPro" id="IPR020547">
    <property type="entry name" value="ATP_synth_F1_esu_C"/>
</dbReference>
<keyword evidence="15" id="KW-0378">Hydrolase</keyword>
<dbReference type="SUPFAM" id="SSF46604">
    <property type="entry name" value="Epsilon subunit of F1F0-ATP synthase C-terminal domain"/>
    <property type="match status" value="1"/>
</dbReference>
<comment type="subcellular location">
    <subcellularLocation>
        <location evidence="2 11">Cell membrane</location>
        <topology evidence="2 11">Peripheral membrane protein</topology>
    </subcellularLocation>
</comment>
<dbReference type="OrthoDB" id="9804110at2"/>
<accession>A0A0C1U3Q5</accession>
<dbReference type="Proteomes" id="UP000031366">
    <property type="component" value="Unassembled WGS sequence"/>
</dbReference>
<gene>
    <name evidence="11 15" type="primary">atpC</name>
    <name evidence="15" type="ORF">U732_1845</name>
</gene>
<keyword evidence="4 11" id="KW-0813">Transport</keyword>
<dbReference type="PANTHER" id="PTHR13822:SF10">
    <property type="entry name" value="ATP SYNTHASE EPSILON CHAIN, CHLOROPLASTIC"/>
    <property type="match status" value="1"/>
</dbReference>
<dbReference type="Pfam" id="PF00401">
    <property type="entry name" value="ATP-synt_DE"/>
    <property type="match status" value="1"/>
</dbReference>
<dbReference type="SUPFAM" id="SSF51344">
    <property type="entry name" value="Epsilon subunit of F1F0-ATP synthase N-terminal domain"/>
    <property type="match status" value="1"/>
</dbReference>
<dbReference type="GO" id="GO:0045259">
    <property type="term" value="C:proton-transporting ATP synthase complex"/>
    <property type="evidence" value="ECO:0007669"/>
    <property type="project" value="UniProtKB-KW"/>
</dbReference>
<dbReference type="FunFam" id="1.20.5.440:FF:000001">
    <property type="entry name" value="ATP synthase epsilon chain"/>
    <property type="match status" value="1"/>
</dbReference>
<evidence type="ECO:0000256" key="11">
    <source>
        <dbReference type="HAMAP-Rule" id="MF_00530"/>
    </source>
</evidence>
<evidence type="ECO:0000259" key="13">
    <source>
        <dbReference type="Pfam" id="PF00401"/>
    </source>
</evidence>
<dbReference type="Gene3D" id="2.60.15.10">
    <property type="entry name" value="F0F1 ATP synthase delta/epsilon subunit, N-terminal"/>
    <property type="match status" value="1"/>
</dbReference>
<dbReference type="EMBL" id="AYSO01000017">
    <property type="protein sequence ID" value="KIE46113.1"/>
    <property type="molecule type" value="Genomic_DNA"/>
</dbReference>